<accession>A0A5N6UE10</accession>
<dbReference type="InterPro" id="IPR008030">
    <property type="entry name" value="NmrA-like"/>
</dbReference>
<dbReference type="GO" id="GO:0016491">
    <property type="term" value="F:oxidoreductase activity"/>
    <property type="evidence" value="ECO:0007669"/>
    <property type="project" value="UniProtKB-KW"/>
</dbReference>
<keyword evidence="2" id="KW-0560">Oxidoreductase</keyword>
<evidence type="ECO:0000313" key="4">
    <source>
        <dbReference type="EMBL" id="KAE8156865.1"/>
    </source>
</evidence>
<organism evidence="4 5">
    <name type="scientific">Aspergillus tamarii</name>
    <dbReference type="NCBI Taxonomy" id="41984"/>
    <lineage>
        <taxon>Eukaryota</taxon>
        <taxon>Fungi</taxon>
        <taxon>Dikarya</taxon>
        <taxon>Ascomycota</taxon>
        <taxon>Pezizomycotina</taxon>
        <taxon>Eurotiomycetes</taxon>
        <taxon>Eurotiomycetidae</taxon>
        <taxon>Eurotiales</taxon>
        <taxon>Aspergillaceae</taxon>
        <taxon>Aspergillus</taxon>
        <taxon>Aspergillus subgen. Circumdati</taxon>
    </lineage>
</organism>
<dbReference type="InterPro" id="IPR036291">
    <property type="entry name" value="NAD(P)-bd_dom_sf"/>
</dbReference>
<sequence length="299" mass="33594">MLVLIAGITGFVGIPCARSAFARGHKVRGLARNINNVPEDVRNQLEGFETLSSPYDIAAMDRATKGVDAIICSFAAMPETFMESQLLLLRAAERAGVKIFHATSWNYDWTLSPGSHELYDDMRGFAHHVEVSSTIKPIYMFTGAIAEYYFKRSPYDWDPDTKTFNFHGPSTFPTRYTTADDIGNYVLEAITAPDAADGGFIRVQSFEASPEDIVKAYNAAREGQATAKLNCLGSVKDAEDKLNEGRSKNGKSGWYNFIRYIYQYHIPARSWDYEPVDVARFSNVKQTSLEEFFRRNPDV</sequence>
<evidence type="ECO:0000256" key="2">
    <source>
        <dbReference type="ARBA" id="ARBA00023002"/>
    </source>
</evidence>
<dbReference type="OrthoDB" id="419598at2759"/>
<gene>
    <name evidence="4" type="ORF">BDV40DRAFT_309288</name>
</gene>
<dbReference type="EMBL" id="ML738744">
    <property type="protein sequence ID" value="KAE8156865.1"/>
    <property type="molecule type" value="Genomic_DNA"/>
</dbReference>
<proteinExistence type="predicted"/>
<evidence type="ECO:0000256" key="1">
    <source>
        <dbReference type="ARBA" id="ARBA00022857"/>
    </source>
</evidence>
<feature type="domain" description="NmrA-like" evidence="3">
    <location>
        <begin position="2"/>
        <end position="220"/>
    </location>
</feature>
<dbReference type="AlphaFoldDB" id="A0A5N6UE10"/>
<keyword evidence="5" id="KW-1185">Reference proteome</keyword>
<reference evidence="4 5" key="1">
    <citation type="submission" date="2019-04" db="EMBL/GenBank/DDBJ databases">
        <title>Friends and foes A comparative genomics study of 23 Aspergillus species from section Flavi.</title>
        <authorList>
            <consortium name="DOE Joint Genome Institute"/>
            <person name="Kjaerbolling I."/>
            <person name="Vesth T."/>
            <person name="Frisvad J.C."/>
            <person name="Nybo J.L."/>
            <person name="Theobald S."/>
            <person name="Kildgaard S."/>
            <person name="Isbrandt T."/>
            <person name="Kuo A."/>
            <person name="Sato A."/>
            <person name="Lyhne E.K."/>
            <person name="Kogle M.E."/>
            <person name="Wiebenga A."/>
            <person name="Kun R.S."/>
            <person name="Lubbers R.J."/>
            <person name="Makela M.R."/>
            <person name="Barry K."/>
            <person name="Chovatia M."/>
            <person name="Clum A."/>
            <person name="Daum C."/>
            <person name="Haridas S."/>
            <person name="He G."/>
            <person name="LaButti K."/>
            <person name="Lipzen A."/>
            <person name="Mondo S."/>
            <person name="Riley R."/>
            <person name="Salamov A."/>
            <person name="Simmons B.A."/>
            <person name="Magnuson J.K."/>
            <person name="Henrissat B."/>
            <person name="Mortensen U.H."/>
            <person name="Larsen T.O."/>
            <person name="Devries R.P."/>
            <person name="Grigoriev I.V."/>
            <person name="Machida M."/>
            <person name="Baker S.E."/>
            <person name="Andersen M.R."/>
        </authorList>
    </citation>
    <scope>NUCLEOTIDE SEQUENCE [LARGE SCALE GENOMIC DNA]</scope>
    <source>
        <strain evidence="4 5">CBS 117626</strain>
    </source>
</reference>
<dbReference type="Pfam" id="PF05368">
    <property type="entry name" value="NmrA"/>
    <property type="match status" value="1"/>
</dbReference>
<dbReference type="PANTHER" id="PTHR47706:SF9">
    <property type="entry name" value="NMRA-LIKE DOMAIN-CONTAINING PROTEIN-RELATED"/>
    <property type="match status" value="1"/>
</dbReference>
<keyword evidence="1" id="KW-0521">NADP</keyword>
<dbReference type="Proteomes" id="UP000326950">
    <property type="component" value="Unassembled WGS sequence"/>
</dbReference>
<dbReference type="PANTHER" id="PTHR47706">
    <property type="entry name" value="NMRA-LIKE FAMILY PROTEIN"/>
    <property type="match status" value="1"/>
</dbReference>
<dbReference type="Gene3D" id="3.40.50.720">
    <property type="entry name" value="NAD(P)-binding Rossmann-like Domain"/>
    <property type="match status" value="1"/>
</dbReference>
<name>A0A5N6UE10_ASPTM</name>
<dbReference type="SUPFAM" id="SSF51735">
    <property type="entry name" value="NAD(P)-binding Rossmann-fold domains"/>
    <property type="match status" value="1"/>
</dbReference>
<dbReference type="InterPro" id="IPR051609">
    <property type="entry name" value="NmrA/Isoflavone_reductase-like"/>
</dbReference>
<evidence type="ECO:0000259" key="3">
    <source>
        <dbReference type="Pfam" id="PF05368"/>
    </source>
</evidence>
<protein>
    <recommendedName>
        <fullName evidence="3">NmrA-like domain-containing protein</fullName>
    </recommendedName>
</protein>
<evidence type="ECO:0000313" key="5">
    <source>
        <dbReference type="Proteomes" id="UP000326950"/>
    </source>
</evidence>